<keyword evidence="3" id="KW-1185">Reference proteome</keyword>
<dbReference type="Pfam" id="PF13540">
    <property type="entry name" value="RCC1_2"/>
    <property type="match status" value="1"/>
</dbReference>
<dbReference type="Gene3D" id="3.30.200.20">
    <property type="entry name" value="Phosphorylase Kinase, domain 1"/>
    <property type="match status" value="1"/>
</dbReference>
<proteinExistence type="predicted"/>
<dbReference type="InterPro" id="IPR011009">
    <property type="entry name" value="Kinase-like_dom_sf"/>
</dbReference>
<name>A0A6A2Y9N1_HIBSY</name>
<feature type="domain" description="Protein kinase" evidence="1">
    <location>
        <begin position="318"/>
        <end position="525"/>
    </location>
</feature>
<dbReference type="InterPro" id="IPR000719">
    <property type="entry name" value="Prot_kinase_dom"/>
</dbReference>
<evidence type="ECO:0000313" key="2">
    <source>
        <dbReference type="EMBL" id="KAE8668477.1"/>
    </source>
</evidence>
<organism evidence="2 3">
    <name type="scientific">Hibiscus syriacus</name>
    <name type="common">Rose of Sharon</name>
    <dbReference type="NCBI Taxonomy" id="106335"/>
    <lineage>
        <taxon>Eukaryota</taxon>
        <taxon>Viridiplantae</taxon>
        <taxon>Streptophyta</taxon>
        <taxon>Embryophyta</taxon>
        <taxon>Tracheophyta</taxon>
        <taxon>Spermatophyta</taxon>
        <taxon>Magnoliopsida</taxon>
        <taxon>eudicotyledons</taxon>
        <taxon>Gunneridae</taxon>
        <taxon>Pentapetalae</taxon>
        <taxon>rosids</taxon>
        <taxon>malvids</taxon>
        <taxon>Malvales</taxon>
        <taxon>Malvaceae</taxon>
        <taxon>Malvoideae</taxon>
        <taxon>Hibiscus</taxon>
    </lineage>
</organism>
<evidence type="ECO:0000313" key="3">
    <source>
        <dbReference type="Proteomes" id="UP000436088"/>
    </source>
</evidence>
<dbReference type="PANTHER" id="PTHR46146:SF4">
    <property type="entry name" value="SERINE_THREONINE-PROTEIN KINASE-LIKE PROTEIN CCR4"/>
    <property type="match status" value="1"/>
</dbReference>
<gene>
    <name evidence="2" type="ORF">F3Y22_tig00112305pilonHSYRG00021</name>
</gene>
<dbReference type="SUPFAM" id="SSF50985">
    <property type="entry name" value="RCC1/BLIP-II"/>
    <property type="match status" value="1"/>
</dbReference>
<protein>
    <recommendedName>
        <fullName evidence="1">Protein kinase domain-containing protein</fullName>
    </recommendedName>
</protein>
<dbReference type="GO" id="GO:0042803">
    <property type="term" value="F:protein homodimerization activity"/>
    <property type="evidence" value="ECO:0007669"/>
    <property type="project" value="UniProtKB-ARBA"/>
</dbReference>
<dbReference type="GO" id="GO:0004672">
    <property type="term" value="F:protein kinase activity"/>
    <property type="evidence" value="ECO:0007669"/>
    <property type="project" value="InterPro"/>
</dbReference>
<dbReference type="Gene3D" id="2.130.10.30">
    <property type="entry name" value="Regulator of chromosome condensation 1/beta-lactamase-inhibitor protein II"/>
    <property type="match status" value="1"/>
</dbReference>
<accession>A0A6A2Y9N1</accession>
<dbReference type="InterPro" id="IPR009091">
    <property type="entry name" value="RCC1/BLIP-II"/>
</dbReference>
<dbReference type="SMART" id="SM00220">
    <property type="entry name" value="S_TKc"/>
    <property type="match status" value="1"/>
</dbReference>
<dbReference type="Gene3D" id="1.10.510.10">
    <property type="entry name" value="Transferase(Phosphotransferase) domain 1"/>
    <property type="match status" value="1"/>
</dbReference>
<dbReference type="GO" id="GO:0005524">
    <property type="term" value="F:ATP binding"/>
    <property type="evidence" value="ECO:0007669"/>
    <property type="project" value="InterPro"/>
</dbReference>
<reference evidence="2" key="1">
    <citation type="submission" date="2019-09" db="EMBL/GenBank/DDBJ databases">
        <title>Draft genome information of white flower Hibiscus syriacus.</title>
        <authorList>
            <person name="Kim Y.-M."/>
        </authorList>
    </citation>
    <scope>NUCLEOTIDE SEQUENCE [LARGE SCALE GENOMIC DNA]</scope>
    <source>
        <strain evidence="2">YM2019G1</strain>
    </source>
</reference>
<dbReference type="EMBL" id="VEPZ02001548">
    <property type="protein sequence ID" value="KAE8668477.1"/>
    <property type="molecule type" value="Genomic_DNA"/>
</dbReference>
<dbReference type="Proteomes" id="UP000436088">
    <property type="component" value="Unassembled WGS sequence"/>
</dbReference>
<dbReference type="SUPFAM" id="SSF56112">
    <property type="entry name" value="Protein kinase-like (PK-like)"/>
    <property type="match status" value="1"/>
</dbReference>
<comment type="caution">
    <text evidence="2">The sequence shown here is derived from an EMBL/GenBank/DDBJ whole genome shotgun (WGS) entry which is preliminary data.</text>
</comment>
<sequence length="525" mass="57607">MFYLIRNSFSNPFRFRCFVYWDRLRGRVLVCLRPPFSSPNVSVMHCWRFFNNGATMEFKRIYNAPALTQLEAGNSHICGLNETNALECWQWPEFNQTREYRNFSPIAVGEGFVCGLSKDGKISCHGNVDGVSVTGQEPRGNYSVIAAGFSHACAISRDNDLECWGGGDTVVDDTPTGKFNALAQGLNRSCVLRTNGTVVCWGQSNFTLPQELERRTLITIKAKRNVFCGVPTLDYSLLYWGDYWGDSRLNSSSVVFSEVLPGPCRNTCPCGTVSGPSSFCSNGGSICRGRLDESSASAYGVSDKPQAPQASLSTAVLEKRLSQLTSVGFGSVYRATFDDGREVAIKRAEVTNNSSYVISNKHQEDKDKSFINVLEYLSRLHHKNLVRLFGFCKDADERVLTPREGSSTVPPVIQRDIKSSNILLNASWAAKVSDFGLSLLGSEDNESHLSLRAAGSDEILDRRVPPPTMSEIEGVASAGYLAASCVGPEGGQRPSMFEVVKSLEEALTSCLRPPTLSRTTTQSTT</sequence>
<dbReference type="PANTHER" id="PTHR46146">
    <property type="entry name" value="SERINE/THREONINE-PROTEIN KINASE-LIKE PROTEIN CCR4"/>
    <property type="match status" value="1"/>
</dbReference>
<dbReference type="AlphaFoldDB" id="A0A6A2Y9N1"/>
<evidence type="ECO:0000259" key="1">
    <source>
        <dbReference type="SMART" id="SM00220"/>
    </source>
</evidence>